<dbReference type="PANTHER" id="PTHR31900:SF27">
    <property type="entry name" value="FBD DOMAIN-CONTAINING PROTEIN"/>
    <property type="match status" value="1"/>
</dbReference>
<evidence type="ECO:0000259" key="2">
    <source>
        <dbReference type="PROSITE" id="PS50181"/>
    </source>
</evidence>
<gene>
    <name evidence="3" type="ORF">Sjap_003602</name>
</gene>
<dbReference type="AlphaFoldDB" id="A0AAP0KR56"/>
<protein>
    <recommendedName>
        <fullName evidence="2">F-box domain-containing protein</fullName>
    </recommendedName>
</protein>
<dbReference type="Pfam" id="PF00646">
    <property type="entry name" value="F-box"/>
    <property type="match status" value="1"/>
</dbReference>
<dbReference type="InterPro" id="IPR032675">
    <property type="entry name" value="LRR_dom_sf"/>
</dbReference>
<dbReference type="SMART" id="SM00256">
    <property type="entry name" value="FBOX"/>
    <property type="match status" value="1"/>
</dbReference>
<feature type="transmembrane region" description="Helical" evidence="1">
    <location>
        <begin position="309"/>
        <end position="327"/>
    </location>
</feature>
<dbReference type="EMBL" id="JBBNAE010000001">
    <property type="protein sequence ID" value="KAK9156122.1"/>
    <property type="molecule type" value="Genomic_DNA"/>
</dbReference>
<evidence type="ECO:0000256" key="1">
    <source>
        <dbReference type="SAM" id="Phobius"/>
    </source>
</evidence>
<reference evidence="3 4" key="1">
    <citation type="submission" date="2024-01" db="EMBL/GenBank/DDBJ databases">
        <title>Genome assemblies of Stephania.</title>
        <authorList>
            <person name="Yang L."/>
        </authorList>
    </citation>
    <scope>NUCLEOTIDE SEQUENCE [LARGE SCALE GENOMIC DNA]</scope>
    <source>
        <strain evidence="3">QJT</strain>
        <tissue evidence="3">Leaf</tissue>
    </source>
</reference>
<dbReference type="SUPFAM" id="SSF81383">
    <property type="entry name" value="F-box domain"/>
    <property type="match status" value="1"/>
</dbReference>
<organism evidence="3 4">
    <name type="scientific">Stephania japonica</name>
    <dbReference type="NCBI Taxonomy" id="461633"/>
    <lineage>
        <taxon>Eukaryota</taxon>
        <taxon>Viridiplantae</taxon>
        <taxon>Streptophyta</taxon>
        <taxon>Embryophyta</taxon>
        <taxon>Tracheophyta</taxon>
        <taxon>Spermatophyta</taxon>
        <taxon>Magnoliopsida</taxon>
        <taxon>Ranunculales</taxon>
        <taxon>Menispermaceae</taxon>
        <taxon>Menispermoideae</taxon>
        <taxon>Cissampelideae</taxon>
        <taxon>Stephania</taxon>
    </lineage>
</organism>
<dbReference type="CDD" id="cd22160">
    <property type="entry name" value="F-box_AtFBL13-like"/>
    <property type="match status" value="1"/>
</dbReference>
<feature type="transmembrane region" description="Helical" evidence="1">
    <location>
        <begin position="333"/>
        <end position="352"/>
    </location>
</feature>
<sequence length="369" mass="42254">MADGGQSDRLSDLPDSILHHIFSFIDTRYAVRASVLSSRWRHLWKSLSYLYFDWETKQPKKIAATADLVNMVLSFRDRESDIQCFRLQSVSSKNFRLVYSWILNAIRHNVRVIDIDYEYVSHPIEWPHSLFSYNSLTTLKLSSIYQLFVLPDSISLPNLKVLHLEDVDFADIKTGSCVSNLITSCPSLEALEVSCMNLGFGDKFVISAPKLERLVIYDNVKPFMKEMKKFEMKICAPNLRTFRCKDRILNEYSMGELRFLDSASIDMVMVKGCYIEPFKILDNLLKDKKWEYVQHLAGLLKAVCGAKSLCLKLSALLIVVCVCLSWIECTRFLISTLSVISIGASVAFSLFIQPSLIIDLLKRMQLPVN</sequence>
<accession>A0AAP0KR56</accession>
<dbReference type="Gene3D" id="1.20.1280.50">
    <property type="match status" value="1"/>
</dbReference>
<dbReference type="InterPro" id="IPR036047">
    <property type="entry name" value="F-box-like_dom_sf"/>
</dbReference>
<name>A0AAP0KR56_9MAGN</name>
<keyword evidence="1" id="KW-0472">Membrane</keyword>
<dbReference type="SUPFAM" id="SSF52058">
    <property type="entry name" value="L domain-like"/>
    <property type="match status" value="1"/>
</dbReference>
<dbReference type="InterPro" id="IPR001810">
    <property type="entry name" value="F-box_dom"/>
</dbReference>
<evidence type="ECO:0000313" key="4">
    <source>
        <dbReference type="Proteomes" id="UP001417504"/>
    </source>
</evidence>
<dbReference type="InterPro" id="IPR055411">
    <property type="entry name" value="LRR_FXL15/At3g58940/PEG3-like"/>
</dbReference>
<dbReference type="Gene3D" id="3.80.10.10">
    <property type="entry name" value="Ribonuclease Inhibitor"/>
    <property type="match status" value="1"/>
</dbReference>
<dbReference type="PROSITE" id="PS50181">
    <property type="entry name" value="FBOX"/>
    <property type="match status" value="1"/>
</dbReference>
<dbReference type="PANTHER" id="PTHR31900">
    <property type="entry name" value="F-BOX/RNI SUPERFAMILY PROTEIN-RELATED"/>
    <property type="match status" value="1"/>
</dbReference>
<evidence type="ECO:0000313" key="3">
    <source>
        <dbReference type="EMBL" id="KAK9156122.1"/>
    </source>
</evidence>
<proteinExistence type="predicted"/>
<keyword evidence="1" id="KW-1133">Transmembrane helix</keyword>
<dbReference type="InterPro" id="IPR053781">
    <property type="entry name" value="F-box_AtFBL13-like"/>
</dbReference>
<dbReference type="Proteomes" id="UP001417504">
    <property type="component" value="Unassembled WGS sequence"/>
</dbReference>
<comment type="caution">
    <text evidence="3">The sequence shown here is derived from an EMBL/GenBank/DDBJ whole genome shotgun (WGS) entry which is preliminary data.</text>
</comment>
<feature type="domain" description="F-box" evidence="2">
    <location>
        <begin position="7"/>
        <end position="54"/>
    </location>
</feature>
<dbReference type="Pfam" id="PF24758">
    <property type="entry name" value="LRR_At5g56370"/>
    <property type="match status" value="1"/>
</dbReference>
<dbReference type="InterPro" id="IPR050232">
    <property type="entry name" value="FBL13/AtMIF1-like"/>
</dbReference>
<keyword evidence="1" id="KW-0812">Transmembrane</keyword>
<keyword evidence="4" id="KW-1185">Reference proteome</keyword>